<evidence type="ECO:0000256" key="2">
    <source>
        <dbReference type="SAM" id="SignalP"/>
    </source>
</evidence>
<evidence type="ECO:0000313" key="4">
    <source>
        <dbReference type="Proteomes" id="UP000295807"/>
    </source>
</evidence>
<feature type="transmembrane region" description="Helical" evidence="1">
    <location>
        <begin position="45"/>
        <end position="66"/>
    </location>
</feature>
<sequence>MKKHLFSALLFIYGAPRAALACDVCEKNQPAALRGIMHGPGPESNLDFIIVAAASIIVLLTLAYSLRYLIRPNENGPEHIKNIVIEK</sequence>
<dbReference type="EMBL" id="SMAD01000004">
    <property type="protein sequence ID" value="TCS87794.1"/>
    <property type="molecule type" value="Genomic_DNA"/>
</dbReference>
<keyword evidence="2" id="KW-0732">Signal</keyword>
<feature type="chain" id="PRO_5020354904" evidence="2">
    <location>
        <begin position="22"/>
        <end position="87"/>
    </location>
</feature>
<dbReference type="OrthoDB" id="678322at2"/>
<name>A0A4R3KRX6_9SPHI</name>
<feature type="signal peptide" evidence="2">
    <location>
        <begin position="1"/>
        <end position="21"/>
    </location>
</feature>
<proteinExistence type="predicted"/>
<dbReference type="AlphaFoldDB" id="A0A4R3KRX6"/>
<accession>A0A4R3KRX6</accession>
<keyword evidence="4" id="KW-1185">Reference proteome</keyword>
<gene>
    <name evidence="3" type="ORF">EDD80_104144</name>
</gene>
<protein>
    <submittedName>
        <fullName evidence="3">Uncharacterized protein</fullName>
    </submittedName>
</protein>
<reference evidence="3 4" key="1">
    <citation type="submission" date="2019-03" db="EMBL/GenBank/DDBJ databases">
        <title>Genomic Encyclopedia of Type Strains, Phase IV (KMG-IV): sequencing the most valuable type-strain genomes for metagenomic binning, comparative biology and taxonomic classification.</title>
        <authorList>
            <person name="Goeker M."/>
        </authorList>
    </citation>
    <scope>NUCLEOTIDE SEQUENCE [LARGE SCALE GENOMIC DNA]</scope>
    <source>
        <strain evidence="3 4">DSM 21100</strain>
    </source>
</reference>
<evidence type="ECO:0000313" key="3">
    <source>
        <dbReference type="EMBL" id="TCS87794.1"/>
    </source>
</evidence>
<organism evidence="3 4">
    <name type="scientific">Anseongella ginsenosidimutans</name>
    <dbReference type="NCBI Taxonomy" id="496056"/>
    <lineage>
        <taxon>Bacteria</taxon>
        <taxon>Pseudomonadati</taxon>
        <taxon>Bacteroidota</taxon>
        <taxon>Sphingobacteriia</taxon>
        <taxon>Sphingobacteriales</taxon>
        <taxon>Sphingobacteriaceae</taxon>
        <taxon>Anseongella</taxon>
    </lineage>
</organism>
<dbReference type="Proteomes" id="UP000295807">
    <property type="component" value="Unassembled WGS sequence"/>
</dbReference>
<comment type="caution">
    <text evidence="3">The sequence shown here is derived from an EMBL/GenBank/DDBJ whole genome shotgun (WGS) entry which is preliminary data.</text>
</comment>
<evidence type="ECO:0000256" key="1">
    <source>
        <dbReference type="SAM" id="Phobius"/>
    </source>
</evidence>
<dbReference type="RefSeq" id="WP_132128881.1">
    <property type="nucleotide sequence ID" value="NZ_CP042432.1"/>
</dbReference>
<keyword evidence="1" id="KW-0472">Membrane</keyword>
<keyword evidence="1" id="KW-1133">Transmembrane helix</keyword>
<keyword evidence="1" id="KW-0812">Transmembrane</keyword>